<keyword evidence="4" id="KW-0288">FMN</keyword>
<evidence type="ECO:0000256" key="2">
    <source>
        <dbReference type="ARBA" id="ARBA00007118"/>
    </source>
</evidence>
<keyword evidence="8" id="KW-1185">Reference proteome</keyword>
<reference evidence="8" key="1">
    <citation type="journal article" date="2019" name="Int. J. Syst. Evol. Microbiol.">
        <title>The Global Catalogue of Microorganisms (GCM) 10K type strain sequencing project: providing services to taxonomists for standard genome sequencing and annotation.</title>
        <authorList>
            <consortium name="The Broad Institute Genomics Platform"/>
            <consortium name="The Broad Institute Genome Sequencing Center for Infectious Disease"/>
            <person name="Wu L."/>
            <person name="Ma J."/>
        </authorList>
    </citation>
    <scope>NUCLEOTIDE SEQUENCE [LARGE SCALE GENOMIC DNA]</scope>
    <source>
        <strain evidence="8">CGMCC 4.7367</strain>
    </source>
</reference>
<protein>
    <submittedName>
        <fullName evidence="7">Nitroreductase</fullName>
    </submittedName>
</protein>
<evidence type="ECO:0000259" key="6">
    <source>
        <dbReference type="Pfam" id="PF00881"/>
    </source>
</evidence>
<organism evidence="7 8">
    <name type="scientific">Lentzea cavernae</name>
    <dbReference type="NCBI Taxonomy" id="2020703"/>
    <lineage>
        <taxon>Bacteria</taxon>
        <taxon>Bacillati</taxon>
        <taxon>Actinomycetota</taxon>
        <taxon>Actinomycetes</taxon>
        <taxon>Pseudonocardiales</taxon>
        <taxon>Pseudonocardiaceae</taxon>
        <taxon>Lentzea</taxon>
    </lineage>
</organism>
<gene>
    <name evidence="7" type="ORF">GCM10017774_30870</name>
</gene>
<dbReference type="RefSeq" id="WP_191298609.1">
    <property type="nucleotide sequence ID" value="NZ_BNAR01000004.1"/>
</dbReference>
<dbReference type="Proteomes" id="UP000605568">
    <property type="component" value="Unassembled WGS sequence"/>
</dbReference>
<dbReference type="PANTHER" id="PTHR43673">
    <property type="entry name" value="NAD(P)H NITROREDUCTASE YDGI-RELATED"/>
    <property type="match status" value="1"/>
</dbReference>
<evidence type="ECO:0000256" key="5">
    <source>
        <dbReference type="ARBA" id="ARBA00023002"/>
    </source>
</evidence>
<dbReference type="PANTHER" id="PTHR43673:SF2">
    <property type="entry name" value="NITROREDUCTASE"/>
    <property type="match status" value="1"/>
</dbReference>
<keyword evidence="3" id="KW-0285">Flavoprotein</keyword>
<evidence type="ECO:0000313" key="8">
    <source>
        <dbReference type="Proteomes" id="UP000605568"/>
    </source>
</evidence>
<sequence>MSHPIISAIEDRQTINLFDPSHDISEEQISDLVRLATKAPTSFNLQNWRFIAVRSPEAKARLRAVGWDQPKITDAAVTFIVCGQLADHEHTPERLAPAVEAGIMPGEVANGWQGAAKNLYFEQPQRSRDEAVRSATFGANTLMFAAHALGMGAGPMSGFDPDGVAREFDLAENEIPVMLLAIGFAAEGNWSQKPRRPLSQVLQIV</sequence>
<keyword evidence="5" id="KW-0560">Oxidoreductase</keyword>
<evidence type="ECO:0000256" key="1">
    <source>
        <dbReference type="ARBA" id="ARBA00001917"/>
    </source>
</evidence>
<evidence type="ECO:0000256" key="4">
    <source>
        <dbReference type="ARBA" id="ARBA00022643"/>
    </source>
</evidence>
<dbReference type="InterPro" id="IPR000415">
    <property type="entry name" value="Nitroreductase-like"/>
</dbReference>
<dbReference type="Gene3D" id="3.40.109.10">
    <property type="entry name" value="NADH Oxidase"/>
    <property type="match status" value="1"/>
</dbReference>
<comment type="similarity">
    <text evidence="2">Belongs to the nitroreductase family.</text>
</comment>
<dbReference type="SUPFAM" id="SSF55469">
    <property type="entry name" value="FMN-dependent nitroreductase-like"/>
    <property type="match status" value="1"/>
</dbReference>
<evidence type="ECO:0000256" key="3">
    <source>
        <dbReference type="ARBA" id="ARBA00022630"/>
    </source>
</evidence>
<feature type="domain" description="Nitroreductase" evidence="6">
    <location>
        <begin position="9"/>
        <end position="183"/>
    </location>
</feature>
<name>A0ABQ3MCI2_9PSEU</name>
<dbReference type="InterPro" id="IPR029479">
    <property type="entry name" value="Nitroreductase"/>
</dbReference>
<accession>A0ABQ3MCI2</accession>
<dbReference type="Pfam" id="PF00881">
    <property type="entry name" value="Nitroreductase"/>
    <property type="match status" value="1"/>
</dbReference>
<evidence type="ECO:0000313" key="7">
    <source>
        <dbReference type="EMBL" id="GHH39359.1"/>
    </source>
</evidence>
<proteinExistence type="inferred from homology"/>
<dbReference type="EMBL" id="BNAR01000004">
    <property type="protein sequence ID" value="GHH39359.1"/>
    <property type="molecule type" value="Genomic_DNA"/>
</dbReference>
<comment type="cofactor">
    <cofactor evidence="1">
        <name>FMN</name>
        <dbReference type="ChEBI" id="CHEBI:58210"/>
    </cofactor>
</comment>
<comment type="caution">
    <text evidence="7">The sequence shown here is derived from an EMBL/GenBank/DDBJ whole genome shotgun (WGS) entry which is preliminary data.</text>
</comment>